<evidence type="ECO:0000313" key="8">
    <source>
        <dbReference type="EMBL" id="KAH0566202.1"/>
    </source>
</evidence>
<feature type="region of interest" description="Disordered" evidence="6">
    <location>
        <begin position="340"/>
        <end position="391"/>
    </location>
</feature>
<keyword evidence="9" id="KW-1185">Reference proteome</keyword>
<dbReference type="InterPro" id="IPR002100">
    <property type="entry name" value="TF_MADSbox"/>
</dbReference>
<dbReference type="GO" id="GO:0046983">
    <property type="term" value="F:protein dimerization activity"/>
    <property type="evidence" value="ECO:0007669"/>
    <property type="project" value="InterPro"/>
</dbReference>
<evidence type="ECO:0000259" key="7">
    <source>
        <dbReference type="Pfam" id="PF00319"/>
    </source>
</evidence>
<keyword evidence="5" id="KW-0539">Nucleus</keyword>
<accession>A0A9P8LIZ3</accession>
<dbReference type="Proteomes" id="UP000750711">
    <property type="component" value="Unassembled WGS sequence"/>
</dbReference>
<keyword evidence="2" id="KW-0805">Transcription regulation</keyword>
<evidence type="ECO:0000256" key="6">
    <source>
        <dbReference type="SAM" id="MobiDB-lite"/>
    </source>
</evidence>
<name>A0A9P8LIZ3_9PEZI</name>
<keyword evidence="4" id="KW-0804">Transcription</keyword>
<feature type="compositionally biased region" description="Low complexity" evidence="6">
    <location>
        <begin position="347"/>
        <end position="361"/>
    </location>
</feature>
<feature type="region of interest" description="Disordered" evidence="6">
    <location>
        <begin position="1"/>
        <end position="40"/>
    </location>
</feature>
<dbReference type="GO" id="GO:0045944">
    <property type="term" value="P:positive regulation of transcription by RNA polymerase II"/>
    <property type="evidence" value="ECO:0007669"/>
    <property type="project" value="UniProtKB-ARBA"/>
</dbReference>
<protein>
    <recommendedName>
        <fullName evidence="7">MADS-box domain-containing protein</fullName>
    </recommendedName>
</protein>
<comment type="caution">
    <text evidence="8">The sequence shown here is derived from an EMBL/GenBank/DDBJ whole genome shotgun (WGS) entry which is preliminary data.</text>
</comment>
<keyword evidence="3" id="KW-0238">DNA-binding</keyword>
<reference evidence="8" key="1">
    <citation type="submission" date="2021-03" db="EMBL/GenBank/DDBJ databases">
        <title>Comparative genomics and phylogenomic investigation of the class Geoglossomycetes provide insights into ecological specialization and systematics.</title>
        <authorList>
            <person name="Melie T."/>
            <person name="Pirro S."/>
            <person name="Miller A.N."/>
            <person name="Quandt A."/>
        </authorList>
    </citation>
    <scope>NUCLEOTIDE SEQUENCE</scope>
    <source>
        <strain evidence="8">CAQ_001_2017</strain>
    </source>
</reference>
<feature type="region of interest" description="Disordered" evidence="6">
    <location>
        <begin position="306"/>
        <end position="328"/>
    </location>
</feature>
<dbReference type="SUPFAM" id="SSF55455">
    <property type="entry name" value="SRF-like"/>
    <property type="match status" value="1"/>
</dbReference>
<dbReference type="AlphaFoldDB" id="A0A9P8LIZ3"/>
<feature type="domain" description="MADS-box" evidence="7">
    <location>
        <begin position="235"/>
        <end position="263"/>
    </location>
</feature>
<dbReference type="EMBL" id="JAGHQM010000025">
    <property type="protein sequence ID" value="KAH0566202.1"/>
    <property type="molecule type" value="Genomic_DNA"/>
</dbReference>
<evidence type="ECO:0000256" key="1">
    <source>
        <dbReference type="ARBA" id="ARBA00004123"/>
    </source>
</evidence>
<sequence>MSPEPFHADFNFIPFDDTPISDESQNSPPQDDGDQPQLPVDLLPQVPQEAMELCESSWQTQNPVLEQMALLIQSDFLMRVTNATIERKVGMLENRIHVLEQRVDGNTSSLTNITTSISQMIRKDMEAFIAKPMEEVKALVAKSSAEVKDSVALSLAEQNASVAKSLAELREVLNNTVKVAEDKLSEFSAWAREVAAAETGSCKGGYKAGTLPRGKKWLLDQHTILAMGRRENERFRKRRKSLMNKARCLGELCNVDVALTIRDGNKYYIFKSMDDDDWPPPMAQIMMGHPRPEVVLSSHFHKDAPKSSAGVISAASEPPPPSKLPLVPELPAFDLPIHRTERDSSAGPESSSPNGPLLPGSMFPIPQPHSFNVHPLPEKAILPPAPQPPSFDARLLEKSMVPPAPQPPSFDPTLFPENPIIPPAPHPPSFVVRLSEKSAVSPTLGPPFVMPPLPGSISPGLETFNFQGQFAIPPAPEQVSFSTSLPARRFAEDPGGASTDAHQTL</sequence>
<gene>
    <name evidence="8" type="ORF">GP486_000400</name>
</gene>
<proteinExistence type="predicted"/>
<evidence type="ECO:0000256" key="5">
    <source>
        <dbReference type="ARBA" id="ARBA00023242"/>
    </source>
</evidence>
<dbReference type="GO" id="GO:0005634">
    <property type="term" value="C:nucleus"/>
    <property type="evidence" value="ECO:0007669"/>
    <property type="project" value="UniProtKB-SubCell"/>
</dbReference>
<evidence type="ECO:0000256" key="4">
    <source>
        <dbReference type="ARBA" id="ARBA00023163"/>
    </source>
</evidence>
<dbReference type="InterPro" id="IPR036879">
    <property type="entry name" value="TF_MADSbox_sf"/>
</dbReference>
<evidence type="ECO:0000313" key="9">
    <source>
        <dbReference type="Proteomes" id="UP000750711"/>
    </source>
</evidence>
<organism evidence="8 9">
    <name type="scientific">Trichoglossum hirsutum</name>
    <dbReference type="NCBI Taxonomy" id="265104"/>
    <lineage>
        <taxon>Eukaryota</taxon>
        <taxon>Fungi</taxon>
        <taxon>Dikarya</taxon>
        <taxon>Ascomycota</taxon>
        <taxon>Pezizomycotina</taxon>
        <taxon>Geoglossomycetes</taxon>
        <taxon>Geoglossales</taxon>
        <taxon>Geoglossaceae</taxon>
        <taxon>Trichoglossum</taxon>
    </lineage>
</organism>
<comment type="subcellular location">
    <subcellularLocation>
        <location evidence="1">Nucleus</location>
    </subcellularLocation>
</comment>
<feature type="region of interest" description="Disordered" evidence="6">
    <location>
        <begin position="475"/>
        <end position="505"/>
    </location>
</feature>
<dbReference type="GO" id="GO:0003677">
    <property type="term" value="F:DNA binding"/>
    <property type="evidence" value="ECO:0007669"/>
    <property type="project" value="UniProtKB-KW"/>
</dbReference>
<evidence type="ECO:0000256" key="2">
    <source>
        <dbReference type="ARBA" id="ARBA00023015"/>
    </source>
</evidence>
<dbReference type="Gene3D" id="3.40.1810.10">
    <property type="entry name" value="Transcription factor, MADS-box"/>
    <property type="match status" value="1"/>
</dbReference>
<evidence type="ECO:0000256" key="3">
    <source>
        <dbReference type="ARBA" id="ARBA00023125"/>
    </source>
</evidence>
<dbReference type="Pfam" id="PF00319">
    <property type="entry name" value="SRF-TF"/>
    <property type="match status" value="1"/>
</dbReference>